<accession>A0A1Y5FAA3</accession>
<gene>
    <name evidence="3" type="ORF">A9Q84_03745</name>
</gene>
<feature type="chain" id="PRO_5012373341" description="DUF5667 domain-containing protein" evidence="2">
    <location>
        <begin position="22"/>
        <end position="336"/>
    </location>
</feature>
<organism evidence="3 4">
    <name type="scientific">Halobacteriovorax marinus</name>
    <dbReference type="NCBI Taxonomy" id="97084"/>
    <lineage>
        <taxon>Bacteria</taxon>
        <taxon>Pseudomonadati</taxon>
        <taxon>Bdellovibrionota</taxon>
        <taxon>Bacteriovoracia</taxon>
        <taxon>Bacteriovoracales</taxon>
        <taxon>Halobacteriovoraceae</taxon>
        <taxon>Halobacteriovorax</taxon>
    </lineage>
</organism>
<evidence type="ECO:0000313" key="4">
    <source>
        <dbReference type="Proteomes" id="UP000196531"/>
    </source>
</evidence>
<comment type="caution">
    <text evidence="3">The sequence shown here is derived from an EMBL/GenBank/DDBJ whole genome shotgun (WGS) entry which is preliminary data.</text>
</comment>
<protein>
    <recommendedName>
        <fullName evidence="5">DUF5667 domain-containing protein</fullName>
    </recommendedName>
</protein>
<name>A0A1Y5FAA3_9BACT</name>
<evidence type="ECO:0000256" key="1">
    <source>
        <dbReference type="SAM" id="Coils"/>
    </source>
</evidence>
<proteinExistence type="predicted"/>
<feature type="coiled-coil region" evidence="1">
    <location>
        <begin position="183"/>
        <end position="224"/>
    </location>
</feature>
<reference evidence="4" key="1">
    <citation type="journal article" date="2017" name="Proc. Natl. Acad. Sci. U.S.A.">
        <title>Simulation of Deepwater Horizon oil plume reveals substrate specialization within a complex community of hydrocarbon-degraders.</title>
        <authorList>
            <person name="Hu P."/>
            <person name="Dubinsky E.A."/>
            <person name="Probst A.J."/>
            <person name="Wang J."/>
            <person name="Sieber C.M.K."/>
            <person name="Tom L.M."/>
            <person name="Gardinali P."/>
            <person name="Banfield J.F."/>
            <person name="Atlas R.M."/>
            <person name="Andersen G.L."/>
        </authorList>
    </citation>
    <scope>NUCLEOTIDE SEQUENCE [LARGE SCALE GENOMIC DNA]</scope>
</reference>
<dbReference type="Proteomes" id="UP000196531">
    <property type="component" value="Unassembled WGS sequence"/>
</dbReference>
<dbReference type="EMBL" id="MAAO01000004">
    <property type="protein sequence ID" value="OUR98536.1"/>
    <property type="molecule type" value="Genomic_DNA"/>
</dbReference>
<keyword evidence="2" id="KW-0732">Signal</keyword>
<evidence type="ECO:0000256" key="2">
    <source>
        <dbReference type="SAM" id="SignalP"/>
    </source>
</evidence>
<feature type="signal peptide" evidence="2">
    <location>
        <begin position="1"/>
        <end position="21"/>
    </location>
</feature>
<sequence>MKKPIMYGLTALCVLSSPALVQDFKAPSFINVYRTIASEIIAEAPLSELFSVEKPTESFEEFKTALLKKAKETNSKAQRIDEISKMEDSELSKVSYKELKELKKFAKGSHPEVKNLYTQVDEVKKIITENSLNIETNPLLEEISKLRISSKYEELSDDLIFKKMDLEKSAAANTITCGLKNQISSLSEQVAELLKDKEEALAKIEEKEKKKKEREEKLKKSQELYAMGMIFGQGMRRAMAMPRMNFSPNPFMIYNPLTSLSGGNFPWMNLMRRQFSGLPSFSGFPGMSSSLPTKQTINNYLGESAAHTRDVASAPSVNFIPRFSRALVEEDSISVN</sequence>
<keyword evidence="1" id="KW-0175">Coiled coil</keyword>
<evidence type="ECO:0008006" key="5">
    <source>
        <dbReference type="Google" id="ProtNLM"/>
    </source>
</evidence>
<dbReference type="AlphaFoldDB" id="A0A1Y5FAA3"/>
<evidence type="ECO:0000313" key="3">
    <source>
        <dbReference type="EMBL" id="OUR98536.1"/>
    </source>
</evidence>